<evidence type="ECO:0000313" key="2">
    <source>
        <dbReference type="EMBL" id="SUB78991.1"/>
    </source>
</evidence>
<sequence>MNSLSRIYRLVRNFLFSSVNKEFLIFLFFLFLSGTFWLLMALNETYEYEYPVTPRLVGVPKNVVITGDIDDTIHVTIRDKGFTLVTYLTGRKFRPLSFKFTSYAKASGKGIILHTDIVKQITAQLFGSSKLTKVTPDHMEFFFNYGRSKTVPIRMSGKVVTDNSYYLARTQFFPRQITIYANEHLLDSIKYVTTQPFYISHLGDTVVQEVGLKPIRGVKMVPDRVKMALYPDILTEENIEVPIKAINMPDGKTLRTFPAKVRVQFIVGASLFRSIKDSDFEVVADYNDFASHPSDKCSLLLRKTPPTVLKAHLEMNRVDYLIEQQ</sequence>
<protein>
    <submittedName>
        <fullName evidence="2">Uncharacterized protein conserved in bacteria</fullName>
    </submittedName>
</protein>
<dbReference type="RefSeq" id="WP_007410706.1">
    <property type="nucleotide sequence ID" value="NZ_DBFWLE010000020.1"/>
</dbReference>
<dbReference type="PANTHER" id="PTHR37804:SF1">
    <property type="entry name" value="CDAA REGULATORY PROTEIN CDAR"/>
    <property type="match status" value="1"/>
</dbReference>
<comment type="caution">
    <text evidence="2">The sequence shown here is derived from an EMBL/GenBank/DDBJ whole genome shotgun (WGS) entry which is preliminary data.</text>
</comment>
<gene>
    <name evidence="2" type="ORF">NCTC13063_00243</name>
</gene>
<dbReference type="Proteomes" id="UP000255283">
    <property type="component" value="Unassembled WGS sequence"/>
</dbReference>
<organism evidence="2 3">
    <name type="scientific">Segatella buccae</name>
    <dbReference type="NCBI Taxonomy" id="28126"/>
    <lineage>
        <taxon>Bacteria</taxon>
        <taxon>Pseudomonadati</taxon>
        <taxon>Bacteroidota</taxon>
        <taxon>Bacteroidia</taxon>
        <taxon>Bacteroidales</taxon>
        <taxon>Prevotellaceae</taxon>
        <taxon>Segatella</taxon>
    </lineage>
</organism>
<keyword evidence="1" id="KW-1133">Transmembrane helix</keyword>
<proteinExistence type="predicted"/>
<evidence type="ECO:0000256" key="1">
    <source>
        <dbReference type="SAM" id="Phobius"/>
    </source>
</evidence>
<dbReference type="InterPro" id="IPR053154">
    <property type="entry name" value="c-di-AMP_regulator"/>
</dbReference>
<dbReference type="PANTHER" id="PTHR37804">
    <property type="entry name" value="CDAA REGULATORY PROTEIN CDAR"/>
    <property type="match status" value="1"/>
</dbReference>
<evidence type="ECO:0000313" key="3">
    <source>
        <dbReference type="Proteomes" id="UP000255283"/>
    </source>
</evidence>
<dbReference type="EMBL" id="UGTJ01000001">
    <property type="protein sequence ID" value="SUB78991.1"/>
    <property type="molecule type" value="Genomic_DNA"/>
</dbReference>
<feature type="transmembrane region" description="Helical" evidence="1">
    <location>
        <begin position="23"/>
        <end position="42"/>
    </location>
</feature>
<reference evidence="2 3" key="1">
    <citation type="submission" date="2018-06" db="EMBL/GenBank/DDBJ databases">
        <authorList>
            <consortium name="Pathogen Informatics"/>
            <person name="Doyle S."/>
        </authorList>
    </citation>
    <scope>NUCLEOTIDE SEQUENCE [LARGE SCALE GENOMIC DNA]</scope>
    <source>
        <strain evidence="2 3">NCTC13063</strain>
    </source>
</reference>
<dbReference type="Pfam" id="PF07949">
    <property type="entry name" value="YbbR"/>
    <property type="match status" value="1"/>
</dbReference>
<keyword evidence="1" id="KW-0812">Transmembrane</keyword>
<name>A0AAQ1UFT5_9BACT</name>
<dbReference type="Gene3D" id="2.170.120.40">
    <property type="entry name" value="YbbR-like domain"/>
    <property type="match status" value="1"/>
</dbReference>
<keyword evidence="1" id="KW-0472">Membrane</keyword>
<dbReference type="InterPro" id="IPR012505">
    <property type="entry name" value="YbbR"/>
</dbReference>
<accession>A0AAQ1UFT5</accession>
<dbReference type="AlphaFoldDB" id="A0AAQ1UFT5"/>